<accession>A0ABR2H003</accession>
<organism evidence="1 2">
    <name type="scientific">Tritrichomonas musculus</name>
    <dbReference type="NCBI Taxonomy" id="1915356"/>
    <lineage>
        <taxon>Eukaryota</taxon>
        <taxon>Metamonada</taxon>
        <taxon>Parabasalia</taxon>
        <taxon>Tritrichomonadida</taxon>
        <taxon>Tritrichomonadidae</taxon>
        <taxon>Tritrichomonas</taxon>
    </lineage>
</organism>
<reference evidence="1 2" key="1">
    <citation type="submission" date="2024-04" db="EMBL/GenBank/DDBJ databases">
        <title>Tritrichomonas musculus Genome.</title>
        <authorList>
            <person name="Alves-Ferreira E."/>
            <person name="Grigg M."/>
            <person name="Lorenzi H."/>
            <person name="Galac M."/>
        </authorList>
    </citation>
    <scope>NUCLEOTIDE SEQUENCE [LARGE SCALE GENOMIC DNA]</scope>
    <source>
        <strain evidence="1 2">EAF2021</strain>
    </source>
</reference>
<protein>
    <recommendedName>
        <fullName evidence="3">Condensation domain-containing protein</fullName>
    </recommendedName>
</protein>
<sequence length="428" mass="49195">MSFINQRPLFGKEKIFVNQDYRVYVQIAIQVENPKNLHELLNKIKNATSGLYIKSDGFNLINNRKEPDMITIHKIPKTIKTLSDCCDWIYHTYTPDINYSLASIATDEKRIVINSNHSLTDGGFYVSLLEELQNPNSKKLFTKKAPIPGVLRKDLLQNEFDEYMKNKGQYISHFPSYNTNDITHLNLQETTSLPDSYNLVPKRLKCEFKSSELSPFIYDKKTGKVNHLSEYLWTGLCMAINAKNGEYGPIGVETVMDFRRLLNPEHIDFTFGNTYTNFALCIPNPDPKMTIGQICSQFRNNFNLMRKNDWFFKEFLSPVPFIRENCPAAHVSNVGPVPIRSPLKDIYMQVSGKDKGSRSYLQVTSYSILDKEAGRDDVVLHMGYSPSIVSKKNATDIFNTYVYFLRNVNPDKKSGDVLDELIHFQQSL</sequence>
<evidence type="ECO:0008006" key="3">
    <source>
        <dbReference type="Google" id="ProtNLM"/>
    </source>
</evidence>
<name>A0ABR2H003_9EUKA</name>
<comment type="caution">
    <text evidence="1">The sequence shown here is derived from an EMBL/GenBank/DDBJ whole genome shotgun (WGS) entry which is preliminary data.</text>
</comment>
<gene>
    <name evidence="1" type="ORF">M9Y10_031841</name>
</gene>
<dbReference type="EMBL" id="JAPFFF010000051">
    <property type="protein sequence ID" value="KAK8839486.1"/>
    <property type="molecule type" value="Genomic_DNA"/>
</dbReference>
<proteinExistence type="predicted"/>
<dbReference type="Proteomes" id="UP001470230">
    <property type="component" value="Unassembled WGS sequence"/>
</dbReference>
<keyword evidence="2" id="KW-1185">Reference proteome</keyword>
<evidence type="ECO:0000313" key="1">
    <source>
        <dbReference type="EMBL" id="KAK8839486.1"/>
    </source>
</evidence>
<evidence type="ECO:0000313" key="2">
    <source>
        <dbReference type="Proteomes" id="UP001470230"/>
    </source>
</evidence>